<organism evidence="3 4">
    <name type="scientific">Streptomyces spiralis</name>
    <dbReference type="NCBI Taxonomy" id="66376"/>
    <lineage>
        <taxon>Bacteria</taxon>
        <taxon>Bacillati</taxon>
        <taxon>Actinomycetota</taxon>
        <taxon>Actinomycetes</taxon>
        <taxon>Kitasatosporales</taxon>
        <taxon>Streptomycetaceae</taxon>
        <taxon>Streptomyces</taxon>
    </lineage>
</organism>
<reference evidence="3" key="1">
    <citation type="journal article" date="2014" name="Int. J. Syst. Evol. Microbiol.">
        <title>Complete genome sequence of Corynebacterium casei LMG S-19264T (=DSM 44701T), isolated from a smear-ripened cheese.</title>
        <authorList>
            <consortium name="US DOE Joint Genome Institute (JGI-PGF)"/>
            <person name="Walter F."/>
            <person name="Albersmeier A."/>
            <person name="Kalinowski J."/>
            <person name="Ruckert C."/>
        </authorList>
    </citation>
    <scope>NUCLEOTIDE SEQUENCE</scope>
    <source>
        <strain evidence="3">JCM 3302</strain>
    </source>
</reference>
<keyword evidence="2" id="KW-0472">Membrane</keyword>
<evidence type="ECO:0000313" key="4">
    <source>
        <dbReference type="Proteomes" id="UP000641386"/>
    </source>
</evidence>
<feature type="transmembrane region" description="Helical" evidence="2">
    <location>
        <begin position="36"/>
        <end position="55"/>
    </location>
</feature>
<accession>A0A919A7H8</accession>
<sequence length="122" mass="12867">MQQYSVLSLVGSGCFGLVVGWIAYRTLRRSEGSRISDLVTVVAALGGGVVINTRFPDPDLFACYAFGLAVGFFGYLIVAGALNRAERKRRAAAQPVPEGAVGETPSLPQQPDVPSVSSFMGD</sequence>
<comment type="caution">
    <text evidence="3">The sequence shown here is derived from an EMBL/GenBank/DDBJ whole genome shotgun (WGS) entry which is preliminary data.</text>
</comment>
<keyword evidence="4" id="KW-1185">Reference proteome</keyword>
<reference evidence="3" key="2">
    <citation type="submission" date="2020-09" db="EMBL/GenBank/DDBJ databases">
        <authorList>
            <person name="Sun Q."/>
            <person name="Ohkuma M."/>
        </authorList>
    </citation>
    <scope>NUCLEOTIDE SEQUENCE</scope>
    <source>
        <strain evidence="3">JCM 3302</strain>
    </source>
</reference>
<feature type="region of interest" description="Disordered" evidence="1">
    <location>
        <begin position="93"/>
        <end position="122"/>
    </location>
</feature>
<keyword evidence="2" id="KW-0812">Transmembrane</keyword>
<dbReference type="AlphaFoldDB" id="A0A919A7H8"/>
<feature type="transmembrane region" description="Helical" evidence="2">
    <location>
        <begin position="61"/>
        <end position="82"/>
    </location>
</feature>
<dbReference type="RefSeq" id="WP_189904380.1">
    <property type="nucleotide sequence ID" value="NZ_BNBC01000029.1"/>
</dbReference>
<dbReference type="EMBL" id="BNBC01000029">
    <property type="protein sequence ID" value="GHE91212.1"/>
    <property type="molecule type" value="Genomic_DNA"/>
</dbReference>
<gene>
    <name evidence="3" type="ORF">GCM10014715_54470</name>
</gene>
<proteinExistence type="predicted"/>
<name>A0A919A7H8_9ACTN</name>
<dbReference type="Proteomes" id="UP000641386">
    <property type="component" value="Unassembled WGS sequence"/>
</dbReference>
<evidence type="ECO:0000256" key="1">
    <source>
        <dbReference type="SAM" id="MobiDB-lite"/>
    </source>
</evidence>
<evidence type="ECO:0000256" key="2">
    <source>
        <dbReference type="SAM" id="Phobius"/>
    </source>
</evidence>
<evidence type="ECO:0000313" key="3">
    <source>
        <dbReference type="EMBL" id="GHE91212.1"/>
    </source>
</evidence>
<feature type="transmembrane region" description="Helical" evidence="2">
    <location>
        <begin position="6"/>
        <end position="24"/>
    </location>
</feature>
<protein>
    <submittedName>
        <fullName evidence="3">Uncharacterized protein</fullName>
    </submittedName>
</protein>
<keyword evidence="2" id="KW-1133">Transmembrane helix</keyword>